<evidence type="ECO:0000259" key="1">
    <source>
        <dbReference type="Pfam" id="PF13501"/>
    </source>
</evidence>
<dbReference type="RefSeq" id="WP_377800230.1">
    <property type="nucleotide sequence ID" value="NZ_JBHSLW010000034.1"/>
</dbReference>
<gene>
    <name evidence="2" type="ORF">ACFPOB_20400</name>
</gene>
<dbReference type="PIRSF" id="PIRSF010312">
    <property type="entry name" value="Sulphur_oxidation_SoxY"/>
    <property type="match status" value="1"/>
</dbReference>
<keyword evidence="3" id="KW-1185">Reference proteome</keyword>
<dbReference type="InterPro" id="IPR036073">
    <property type="entry name" value="Desulfoferrodoxin_Fe-bd_dom_sf"/>
</dbReference>
<dbReference type="PROSITE" id="PS51318">
    <property type="entry name" value="TAT"/>
    <property type="match status" value="1"/>
</dbReference>
<comment type="caution">
    <text evidence="2">The sequence shown here is derived from an EMBL/GenBank/DDBJ whole genome shotgun (WGS) entry which is preliminary data.</text>
</comment>
<feature type="domain" description="Ig-like SoxY" evidence="1">
    <location>
        <begin position="60"/>
        <end position="162"/>
    </location>
</feature>
<evidence type="ECO:0000313" key="2">
    <source>
        <dbReference type="EMBL" id="MFC5421926.1"/>
    </source>
</evidence>
<name>A0ABW0IXS1_9HYPH</name>
<dbReference type="EMBL" id="JBHSLW010000034">
    <property type="protein sequence ID" value="MFC5421926.1"/>
    <property type="molecule type" value="Genomic_DNA"/>
</dbReference>
<dbReference type="Pfam" id="PF13501">
    <property type="entry name" value="SoxY"/>
    <property type="match status" value="1"/>
</dbReference>
<accession>A0ABW0IXS1</accession>
<dbReference type="InterPro" id="IPR032711">
    <property type="entry name" value="SoxY"/>
</dbReference>
<proteinExistence type="predicted"/>
<dbReference type="Gene3D" id="2.60.40.2470">
    <property type="entry name" value="SoxY domain"/>
    <property type="match status" value="1"/>
</dbReference>
<sequence>MSSPISPACARPEPALSRREAMAAGAAGLALAALPVPASAQVAAPPTIAELIARITEGSVPERGRISFDIPQLVENGNSVDVAIQVESPMTDADHVRWIHVIAEKNPFPDVARFHLSPRSGRADIRATLRLATSQKVVAIAALNSGGYVMADADIVVTLSACIDGG</sequence>
<dbReference type="Proteomes" id="UP001596053">
    <property type="component" value="Unassembled WGS sequence"/>
</dbReference>
<organism evidence="2 3">
    <name type="scientific">Bosea eneae</name>
    <dbReference type="NCBI Taxonomy" id="151454"/>
    <lineage>
        <taxon>Bacteria</taxon>
        <taxon>Pseudomonadati</taxon>
        <taxon>Pseudomonadota</taxon>
        <taxon>Alphaproteobacteria</taxon>
        <taxon>Hyphomicrobiales</taxon>
        <taxon>Boseaceae</taxon>
        <taxon>Bosea</taxon>
    </lineage>
</organism>
<reference evidence="3" key="1">
    <citation type="journal article" date="2019" name="Int. J. Syst. Evol. Microbiol.">
        <title>The Global Catalogue of Microorganisms (GCM) 10K type strain sequencing project: providing services to taxonomists for standard genome sequencing and annotation.</title>
        <authorList>
            <consortium name="The Broad Institute Genomics Platform"/>
            <consortium name="The Broad Institute Genome Sequencing Center for Infectious Disease"/>
            <person name="Wu L."/>
            <person name="Ma J."/>
        </authorList>
    </citation>
    <scope>NUCLEOTIDE SEQUENCE [LARGE SCALE GENOMIC DNA]</scope>
    <source>
        <strain evidence="3">NCAIM B.01391</strain>
    </source>
</reference>
<evidence type="ECO:0000313" key="3">
    <source>
        <dbReference type="Proteomes" id="UP001596053"/>
    </source>
</evidence>
<protein>
    <submittedName>
        <fullName evidence="2">Thiosulfate oxidation carrier protein SoxY</fullName>
    </submittedName>
</protein>
<dbReference type="InterPro" id="IPR006311">
    <property type="entry name" value="TAT_signal"/>
</dbReference>
<dbReference type="InterPro" id="IPR038162">
    <property type="entry name" value="SoxY_sf"/>
</dbReference>
<dbReference type="SUPFAM" id="SSF49367">
    <property type="entry name" value="Superoxide reductase-like"/>
    <property type="match status" value="1"/>
</dbReference>
<dbReference type="InterPro" id="IPR016568">
    <property type="entry name" value="Sulphur_oxidation_SoxY"/>
</dbReference>